<feature type="active site" description="Phosphoserine intermediate" evidence="6">
    <location>
        <position position="100"/>
    </location>
</feature>
<feature type="domain" description="Alpha-D-phosphohexomutase alpha/beta/alpha" evidence="12">
    <location>
        <begin position="259"/>
        <end position="368"/>
    </location>
</feature>
<dbReference type="InterPro" id="IPR005844">
    <property type="entry name" value="A-D-PHexomutase_a/b/a-I"/>
</dbReference>
<dbReference type="CDD" id="cd05802">
    <property type="entry name" value="GlmM"/>
    <property type="match status" value="1"/>
</dbReference>
<evidence type="ECO:0000256" key="7">
    <source>
        <dbReference type="RuleBase" id="RU004326"/>
    </source>
</evidence>
<feature type="domain" description="Alpha-D-phosphohexomutase C-terminal" evidence="9">
    <location>
        <begin position="375"/>
        <end position="441"/>
    </location>
</feature>
<evidence type="ECO:0000256" key="2">
    <source>
        <dbReference type="ARBA" id="ARBA00022553"/>
    </source>
</evidence>
<feature type="binding site" evidence="6">
    <location>
        <position position="244"/>
    </location>
    <ligand>
        <name>Mg(2+)</name>
        <dbReference type="ChEBI" id="CHEBI:18420"/>
    </ligand>
</feature>
<dbReference type="PANTHER" id="PTHR42946">
    <property type="entry name" value="PHOSPHOHEXOSE MUTASE"/>
    <property type="match status" value="1"/>
</dbReference>
<dbReference type="EC" id="5.4.2.10" evidence="6 8"/>
<comment type="function">
    <text evidence="6 8">Catalyzes the conversion of glucosamine-6-phosphate to glucosamine-1-phosphate.</text>
</comment>
<feature type="binding site" description="via phosphate group" evidence="6">
    <location>
        <position position="100"/>
    </location>
    <ligand>
        <name>Mg(2+)</name>
        <dbReference type="ChEBI" id="CHEBI:18420"/>
    </ligand>
</feature>
<protein>
    <recommendedName>
        <fullName evidence="6 8">Phosphoglucosamine mutase</fullName>
        <ecNumber evidence="6 8">5.4.2.10</ecNumber>
    </recommendedName>
</protein>
<organism evidence="13 14">
    <name type="scientific">Candidatus Magnetobacterium casense</name>
    <dbReference type="NCBI Taxonomy" id="1455061"/>
    <lineage>
        <taxon>Bacteria</taxon>
        <taxon>Pseudomonadati</taxon>
        <taxon>Nitrospirota</taxon>
        <taxon>Thermodesulfovibrionia</taxon>
        <taxon>Thermodesulfovibrionales</taxon>
        <taxon>Candidatus Magnetobacteriaceae</taxon>
        <taxon>Candidatus Magnetobacterium</taxon>
    </lineage>
</organism>
<dbReference type="Pfam" id="PF02878">
    <property type="entry name" value="PGM_PMM_I"/>
    <property type="match status" value="1"/>
</dbReference>
<feature type="binding site" evidence="6">
    <location>
        <position position="242"/>
    </location>
    <ligand>
        <name>Mg(2+)</name>
        <dbReference type="ChEBI" id="CHEBI:18420"/>
    </ligand>
</feature>
<reference evidence="13 14" key="1">
    <citation type="journal article" date="2020" name="J Geophys Res Biogeosci">
        <title>Magnetotaxis as an Adaptation to Enable Bacterial Shuttling of Microbial Sulfur and Sulfur Cycling Across Aquatic Oxic#Anoxic Interfaces.</title>
        <authorList>
            <person name="Li J."/>
            <person name="Liu P."/>
            <person name="Wang J."/>
            <person name="Roberts A.P."/>
            <person name="Pan Y."/>
        </authorList>
    </citation>
    <scope>NUCLEOTIDE SEQUENCE [LARGE SCALE GENOMIC DNA]</scope>
    <source>
        <strain evidence="13 14">MYR-1_YQ</strain>
    </source>
</reference>
<dbReference type="Pfam" id="PF02879">
    <property type="entry name" value="PGM_PMM_II"/>
    <property type="match status" value="1"/>
</dbReference>
<dbReference type="RefSeq" id="WP_255317291.1">
    <property type="nucleotide sequence ID" value="NZ_JABXWD010000311.1"/>
</dbReference>
<dbReference type="Gene3D" id="3.30.310.50">
    <property type="entry name" value="Alpha-D-phosphohexomutase, C-terminal domain"/>
    <property type="match status" value="1"/>
</dbReference>
<dbReference type="SUPFAM" id="SSF53738">
    <property type="entry name" value="Phosphoglucomutase, first 3 domains"/>
    <property type="match status" value="3"/>
</dbReference>
<proteinExistence type="inferred from homology"/>
<accession>A0ABS6S2N8</accession>
<comment type="PTM">
    <text evidence="6">Activated by phosphorylation.</text>
</comment>
<dbReference type="InterPro" id="IPR006352">
    <property type="entry name" value="GlmM_bact"/>
</dbReference>
<dbReference type="PROSITE" id="PS00710">
    <property type="entry name" value="PGM_PMM"/>
    <property type="match status" value="1"/>
</dbReference>
<dbReference type="Pfam" id="PF02880">
    <property type="entry name" value="PGM_PMM_III"/>
    <property type="match status" value="1"/>
</dbReference>
<comment type="caution">
    <text evidence="13">The sequence shown here is derived from an EMBL/GenBank/DDBJ whole genome shotgun (WGS) entry which is preliminary data.</text>
</comment>
<keyword evidence="5 6" id="KW-0413">Isomerase</keyword>
<dbReference type="InterPro" id="IPR016066">
    <property type="entry name" value="A-D-PHexomutase_CS"/>
</dbReference>
<evidence type="ECO:0000256" key="3">
    <source>
        <dbReference type="ARBA" id="ARBA00022723"/>
    </source>
</evidence>
<dbReference type="InterPro" id="IPR036900">
    <property type="entry name" value="A-D-PHexomutase_C_sf"/>
</dbReference>
<dbReference type="EMBL" id="JABXWD010000311">
    <property type="protein sequence ID" value="MBV6342669.1"/>
    <property type="molecule type" value="Genomic_DNA"/>
</dbReference>
<keyword evidence="2 6" id="KW-0597">Phosphoprotein</keyword>
<dbReference type="Gene3D" id="3.40.120.10">
    <property type="entry name" value="Alpha-D-Glucose-1,6-Bisphosphate, subunit A, domain 3"/>
    <property type="match status" value="3"/>
</dbReference>
<dbReference type="NCBIfam" id="NF008139">
    <property type="entry name" value="PRK10887.1"/>
    <property type="match status" value="1"/>
</dbReference>
<comment type="cofactor">
    <cofactor evidence="6">
        <name>Mg(2+)</name>
        <dbReference type="ChEBI" id="CHEBI:18420"/>
    </cofactor>
    <text evidence="6">Binds 1 Mg(2+) ion per subunit.</text>
</comment>
<dbReference type="HAMAP" id="MF_01554_B">
    <property type="entry name" value="GlmM_B"/>
    <property type="match status" value="1"/>
</dbReference>
<keyword evidence="3 6" id="KW-0479">Metal-binding</keyword>
<evidence type="ECO:0000256" key="5">
    <source>
        <dbReference type="ARBA" id="ARBA00023235"/>
    </source>
</evidence>
<dbReference type="InterPro" id="IPR005841">
    <property type="entry name" value="Alpha-D-phosphohexomutase_SF"/>
</dbReference>
<dbReference type="NCBIfam" id="TIGR01455">
    <property type="entry name" value="glmM"/>
    <property type="match status" value="1"/>
</dbReference>
<dbReference type="InterPro" id="IPR005845">
    <property type="entry name" value="A-D-PHexomutase_a/b/a-II"/>
</dbReference>
<keyword evidence="14" id="KW-1185">Reference proteome</keyword>
<dbReference type="InterPro" id="IPR005846">
    <property type="entry name" value="A-D-PHexomutase_a/b/a-III"/>
</dbReference>
<feature type="domain" description="Alpha-D-phosphohexomutase alpha/beta/alpha" evidence="10">
    <location>
        <begin position="2"/>
        <end position="134"/>
    </location>
</feature>
<dbReference type="Proteomes" id="UP001196980">
    <property type="component" value="Unassembled WGS sequence"/>
</dbReference>
<name>A0ABS6S2N8_9BACT</name>
<comment type="catalytic activity">
    <reaction evidence="6 8">
        <text>alpha-D-glucosamine 1-phosphate = D-glucosamine 6-phosphate</text>
        <dbReference type="Rhea" id="RHEA:23424"/>
        <dbReference type="ChEBI" id="CHEBI:58516"/>
        <dbReference type="ChEBI" id="CHEBI:58725"/>
        <dbReference type="EC" id="5.4.2.10"/>
    </reaction>
</comment>
<evidence type="ECO:0000259" key="11">
    <source>
        <dbReference type="Pfam" id="PF02879"/>
    </source>
</evidence>
<evidence type="ECO:0000259" key="9">
    <source>
        <dbReference type="Pfam" id="PF00408"/>
    </source>
</evidence>
<dbReference type="PRINTS" id="PR00509">
    <property type="entry name" value="PGMPMM"/>
</dbReference>
<gene>
    <name evidence="6" type="primary">glmM</name>
    <name evidence="13" type="ORF">HWQ67_13860</name>
</gene>
<feature type="modified residue" description="Phosphoserine" evidence="6">
    <location>
        <position position="100"/>
    </location>
</feature>
<comment type="similarity">
    <text evidence="1 6 7">Belongs to the phosphohexose mutase family.</text>
</comment>
<keyword evidence="4 6" id="KW-0460">Magnesium</keyword>
<feature type="binding site" evidence="6">
    <location>
        <position position="246"/>
    </location>
    <ligand>
        <name>Mg(2+)</name>
        <dbReference type="ChEBI" id="CHEBI:18420"/>
    </ligand>
</feature>
<dbReference type="InterPro" id="IPR016055">
    <property type="entry name" value="A-D-PHexomutase_a/b/a-I/II/III"/>
</dbReference>
<evidence type="ECO:0000256" key="6">
    <source>
        <dbReference type="HAMAP-Rule" id="MF_01554"/>
    </source>
</evidence>
<evidence type="ECO:0000259" key="10">
    <source>
        <dbReference type="Pfam" id="PF02878"/>
    </source>
</evidence>
<dbReference type="GO" id="GO:0008966">
    <property type="term" value="F:phosphoglucosamine mutase activity"/>
    <property type="evidence" value="ECO:0007669"/>
    <property type="project" value="UniProtKB-EC"/>
</dbReference>
<dbReference type="SUPFAM" id="SSF55957">
    <property type="entry name" value="Phosphoglucomutase, C-terminal domain"/>
    <property type="match status" value="1"/>
</dbReference>
<sequence>MKLFGTDGIRGTVNQHPITPETVLKVGMAIGRLLYKRHSKNMIIIGKDTRLSGYLLESALTSGICSMGMNVTLVGPIPTPAVAFLARTLRFDAGIVISASHNPYQDNGIKIFMANGFKLPDRIEAEIEAMVANQNSPINRPTGSKIGKAYRLEDATARYLEYVKSTIPREVSFDGLKVVVDSAHGAAYKVTPTLLVELGARVISINDKPDGKNINAKCGSLFVERLGEVVLKHNAHVGIAHDGDADRTLLCDDKGKIVDGDLIMALWAKELKKQGKLKHDTVVATVMSNLGLEHHLLQRDIRLIRTQVGDRYVVERMLEGDYTLGGEQSGHVVCLSHNTTGDGPITAVQILHILKQSMQPLSELVSNIKLYPQVLKNITVTNKKDIDACPEIVDCIKAAQERLKDTGRILVRPSGTEPKIRVMVEGMDNKLVKEIAVTVADVVSKAMA</sequence>
<dbReference type="PANTHER" id="PTHR42946:SF1">
    <property type="entry name" value="PHOSPHOGLUCOMUTASE (ALPHA-D-GLUCOSE-1,6-BISPHOSPHATE-DEPENDENT)"/>
    <property type="match status" value="1"/>
</dbReference>
<evidence type="ECO:0000313" key="13">
    <source>
        <dbReference type="EMBL" id="MBV6342669.1"/>
    </source>
</evidence>
<evidence type="ECO:0000313" key="14">
    <source>
        <dbReference type="Proteomes" id="UP001196980"/>
    </source>
</evidence>
<feature type="domain" description="Alpha-D-phosphohexomutase alpha/beta/alpha" evidence="11">
    <location>
        <begin position="158"/>
        <end position="255"/>
    </location>
</feature>
<dbReference type="Pfam" id="PF00408">
    <property type="entry name" value="PGM_PMM_IV"/>
    <property type="match status" value="1"/>
</dbReference>
<dbReference type="InterPro" id="IPR050060">
    <property type="entry name" value="Phosphoglucosamine_mutase"/>
</dbReference>
<evidence type="ECO:0000256" key="1">
    <source>
        <dbReference type="ARBA" id="ARBA00010231"/>
    </source>
</evidence>
<dbReference type="InterPro" id="IPR005843">
    <property type="entry name" value="A-D-PHexomutase_C"/>
</dbReference>
<evidence type="ECO:0000256" key="4">
    <source>
        <dbReference type="ARBA" id="ARBA00022842"/>
    </source>
</evidence>
<evidence type="ECO:0000259" key="12">
    <source>
        <dbReference type="Pfam" id="PF02880"/>
    </source>
</evidence>
<evidence type="ECO:0000256" key="8">
    <source>
        <dbReference type="RuleBase" id="RU004327"/>
    </source>
</evidence>